<keyword evidence="2" id="KW-0812">Transmembrane</keyword>
<organism evidence="3">
    <name type="scientific">uncultured Caudovirales phage</name>
    <dbReference type="NCBI Taxonomy" id="2100421"/>
    <lineage>
        <taxon>Viruses</taxon>
        <taxon>Duplodnaviria</taxon>
        <taxon>Heunggongvirae</taxon>
        <taxon>Uroviricota</taxon>
        <taxon>Caudoviricetes</taxon>
        <taxon>Peduoviridae</taxon>
        <taxon>Maltschvirus</taxon>
        <taxon>Maltschvirus maltsch</taxon>
    </lineage>
</organism>
<dbReference type="EMBL" id="LR796421">
    <property type="protein sequence ID" value="CAB4143203.1"/>
    <property type="molecule type" value="Genomic_DNA"/>
</dbReference>
<feature type="region of interest" description="Disordered" evidence="1">
    <location>
        <begin position="80"/>
        <end position="100"/>
    </location>
</feature>
<protein>
    <submittedName>
        <fullName evidence="3">Uncharacterized protein</fullName>
    </submittedName>
</protein>
<gene>
    <name evidence="3" type="ORF">UFOVP450_86</name>
</gene>
<keyword evidence="2" id="KW-0472">Membrane</keyword>
<accession>A0A6J5MD37</accession>
<evidence type="ECO:0000256" key="2">
    <source>
        <dbReference type="SAM" id="Phobius"/>
    </source>
</evidence>
<name>A0A6J5MD37_9CAUD</name>
<feature type="compositionally biased region" description="Acidic residues" evidence="1">
    <location>
        <begin position="91"/>
        <end position="100"/>
    </location>
</feature>
<reference evidence="3" key="1">
    <citation type="submission" date="2020-04" db="EMBL/GenBank/DDBJ databases">
        <authorList>
            <person name="Chiriac C."/>
            <person name="Salcher M."/>
            <person name="Ghai R."/>
            <person name="Kavagutti S V."/>
        </authorList>
    </citation>
    <scope>NUCLEOTIDE SEQUENCE</scope>
</reference>
<feature type="transmembrane region" description="Helical" evidence="2">
    <location>
        <begin position="20"/>
        <end position="36"/>
    </location>
</feature>
<keyword evidence="2" id="KW-1133">Transmembrane helix</keyword>
<feature type="transmembrane region" description="Helical" evidence="2">
    <location>
        <begin position="48"/>
        <end position="70"/>
    </location>
</feature>
<sequence length="100" mass="10965">MIQFFKNLVSGDSETSSKRFASLITLAVVISLAYIATFRNDDHITPEFMFDALCLLVGGGLGLTAIENVFKTKQQIKNEAPAQKKKAVVEETPEEPSEEG</sequence>
<evidence type="ECO:0000313" key="3">
    <source>
        <dbReference type="EMBL" id="CAB4143203.1"/>
    </source>
</evidence>
<evidence type="ECO:0000256" key="1">
    <source>
        <dbReference type="SAM" id="MobiDB-lite"/>
    </source>
</evidence>
<proteinExistence type="predicted"/>